<dbReference type="PANTHER" id="PTHR30069">
    <property type="entry name" value="TONB-DEPENDENT OUTER MEMBRANE RECEPTOR"/>
    <property type="match status" value="1"/>
</dbReference>
<dbReference type="SUPFAM" id="SSF56935">
    <property type="entry name" value="Porins"/>
    <property type="match status" value="1"/>
</dbReference>
<name>A0ABS9BUI4_9BACT</name>
<comment type="caution">
    <text evidence="4">The sequence shown here is derived from an EMBL/GenBank/DDBJ whole genome shotgun (WGS) entry which is preliminary data.</text>
</comment>
<evidence type="ECO:0000313" key="5">
    <source>
        <dbReference type="Proteomes" id="UP001201449"/>
    </source>
</evidence>
<dbReference type="Pfam" id="PF13715">
    <property type="entry name" value="CarbopepD_reg_2"/>
    <property type="match status" value="1"/>
</dbReference>
<feature type="signal peptide" evidence="2">
    <location>
        <begin position="1"/>
        <end position="19"/>
    </location>
</feature>
<keyword evidence="5" id="KW-1185">Reference proteome</keyword>
<organism evidence="4 5">
    <name type="scientific">Mariniradius sediminis</name>
    <dbReference type="NCBI Taxonomy" id="2909237"/>
    <lineage>
        <taxon>Bacteria</taxon>
        <taxon>Pseudomonadati</taxon>
        <taxon>Bacteroidota</taxon>
        <taxon>Cytophagia</taxon>
        <taxon>Cytophagales</taxon>
        <taxon>Cyclobacteriaceae</taxon>
        <taxon>Mariniradius</taxon>
    </lineage>
</organism>
<dbReference type="EMBL" id="JAKEVZ010000005">
    <property type="protein sequence ID" value="MCF1751010.1"/>
    <property type="molecule type" value="Genomic_DNA"/>
</dbReference>
<proteinExistence type="predicted"/>
<evidence type="ECO:0000256" key="1">
    <source>
        <dbReference type="ARBA" id="ARBA00022729"/>
    </source>
</evidence>
<gene>
    <name evidence="4" type="ORF">L0U89_08000</name>
</gene>
<dbReference type="InterPro" id="IPR037066">
    <property type="entry name" value="Plug_dom_sf"/>
</dbReference>
<dbReference type="Gene3D" id="2.170.130.10">
    <property type="entry name" value="TonB-dependent receptor, plug domain"/>
    <property type="match status" value="1"/>
</dbReference>
<keyword evidence="1 2" id="KW-0732">Signal</keyword>
<dbReference type="RefSeq" id="WP_234861056.1">
    <property type="nucleotide sequence ID" value="NZ_JAKEVZ010000005.1"/>
</dbReference>
<dbReference type="Pfam" id="PF14905">
    <property type="entry name" value="OMP_b-brl_3"/>
    <property type="match status" value="1"/>
</dbReference>
<dbReference type="InterPro" id="IPR039426">
    <property type="entry name" value="TonB-dep_rcpt-like"/>
</dbReference>
<dbReference type="Proteomes" id="UP001201449">
    <property type="component" value="Unassembled WGS sequence"/>
</dbReference>
<dbReference type="InterPro" id="IPR008969">
    <property type="entry name" value="CarboxyPept-like_regulatory"/>
</dbReference>
<evidence type="ECO:0000313" key="4">
    <source>
        <dbReference type="EMBL" id="MCF1751010.1"/>
    </source>
</evidence>
<feature type="domain" description="Outer membrane protein beta-barrel" evidence="3">
    <location>
        <begin position="425"/>
        <end position="895"/>
    </location>
</feature>
<sequence>MKYLLIFLLFVGSVSKAFSQEYSVRGTVLEAGTQSAMPFVNILVLSVSDSAQVAGMVSDMDGRFEFTRISEGDYILKVQYLGYQNFFQAVSVKSNLNLGNIFLKEDAQALNEVIVEARRSTGSQKSDTTMFNADAFKTMKDASAQALIEKLPGVQTQDGIIQAQGENIAQILVDGKPFFGTDVKTALQNLPAEVIDRIEIFDQKSEKAQLSGFDDGERLKTINIITKKNRRKGQFGRGTAGYGTDDRYLAGLSLNVFDEDQRITLTGLSNNINILNYSSDPNAQDNSNPQQGIITTNILGLNYSDNWGEKIKVTGSYVYSNRENVGIVNRFRDFVTADESDKFYSETARDVRVNKQHQADMRLEWNPNEKNRILYIPRFSARYETENSGFYGETEDGQEIINSVENIRTGYYQDYDFANRLIYGHKFGKPGRSITFRGISTLGWNIDDAQRLARNTFFEDGTEREEVLDQKITRERNGNSWQARVSYTEPIGKRGQTEVEYQVGNRKNDSDKLTFNVEDRDVNGGRMVIDTALSNVFNSNYLFHEVELGYQFTTEKAKLQAEVEFQDATLKNIQEFPSATTLERNFVNFLPTVRYEYKFSPNVNIQLDYDTYTNEPQINQLQEVIDNTNPLQLRTGNPNLDQAYTNQFRLRFRGNNPDTDKNWFVFAQSRLTNNFIANSTFIASEPTEIQDGIILERGSQLNKPVNLDGFMDFRSWFSYGMPLGFIKSNFNLNAGLGFTQRPGQVNDALGFNNSTRLSTGFSINSSISDQIDFNIWSRSSFNEVRNTLNPNLNNEFFQQRFRVNFNWIIWEGIIYRLDLNHQINTGLSEGFNANFSLINMSLGKKIFANQRGEISLMVYDLLGQNANVNRNITETFIEDIQTNVLQRYFMLSFSYNLRRFSKGMDEKTYEEMYQSNQ</sequence>
<dbReference type="InterPro" id="IPR041700">
    <property type="entry name" value="OMP_b-brl_3"/>
</dbReference>
<accession>A0ABS9BUI4</accession>
<dbReference type="SUPFAM" id="SSF49464">
    <property type="entry name" value="Carboxypeptidase regulatory domain-like"/>
    <property type="match status" value="1"/>
</dbReference>
<evidence type="ECO:0000256" key="2">
    <source>
        <dbReference type="SAM" id="SignalP"/>
    </source>
</evidence>
<protein>
    <submittedName>
        <fullName evidence="4">Outer membrane beta-barrel protein</fullName>
    </submittedName>
</protein>
<dbReference type="PANTHER" id="PTHR30069:SF29">
    <property type="entry name" value="HEMOGLOBIN AND HEMOGLOBIN-HAPTOGLOBIN-BINDING PROTEIN 1-RELATED"/>
    <property type="match status" value="1"/>
</dbReference>
<feature type="chain" id="PRO_5045640731" evidence="2">
    <location>
        <begin position="20"/>
        <end position="917"/>
    </location>
</feature>
<reference evidence="4 5" key="1">
    <citation type="submission" date="2022-01" db="EMBL/GenBank/DDBJ databases">
        <title>Mariniradius saccharolyticus sp. nov., isolated from sediment of a river.</title>
        <authorList>
            <person name="Liu H."/>
        </authorList>
    </citation>
    <scope>NUCLEOTIDE SEQUENCE [LARGE SCALE GENOMIC DNA]</scope>
    <source>
        <strain evidence="4 5">RY-2</strain>
    </source>
</reference>
<evidence type="ECO:0000259" key="3">
    <source>
        <dbReference type="Pfam" id="PF14905"/>
    </source>
</evidence>